<evidence type="ECO:0000256" key="1">
    <source>
        <dbReference type="SAM" id="MobiDB-lite"/>
    </source>
</evidence>
<evidence type="ECO:0000313" key="2">
    <source>
        <dbReference type="EMBL" id="ROV87054.1"/>
    </source>
</evidence>
<feature type="region of interest" description="Disordered" evidence="1">
    <location>
        <begin position="50"/>
        <end position="103"/>
    </location>
</feature>
<organism evidence="2 3">
    <name type="scientific">Cytospora chrysosperma</name>
    <name type="common">Cytospora canker fungus</name>
    <name type="synonym">Sphaeria chrysosperma</name>
    <dbReference type="NCBI Taxonomy" id="252740"/>
    <lineage>
        <taxon>Eukaryota</taxon>
        <taxon>Fungi</taxon>
        <taxon>Dikarya</taxon>
        <taxon>Ascomycota</taxon>
        <taxon>Pezizomycotina</taxon>
        <taxon>Sordariomycetes</taxon>
        <taxon>Sordariomycetidae</taxon>
        <taxon>Diaporthales</taxon>
        <taxon>Cytosporaceae</taxon>
        <taxon>Cytospora</taxon>
    </lineage>
</organism>
<accession>A0A423V898</accession>
<gene>
    <name evidence="2" type="ORF">VSDG_10189</name>
</gene>
<comment type="caution">
    <text evidence="2">The sequence shown here is derived from an EMBL/GenBank/DDBJ whole genome shotgun (WGS) entry which is preliminary data.</text>
</comment>
<sequence length="116" mass="12163">MPPKRAAKGSDGAAVIALVSPLLSSDFTCCWPRKINSTYGFEFKNGKILSRDDQGRNAEEKAAPRPGASDGDHREATKKSIGKAKAKGQGAAPKKRKLAALEGQGLDEANGTIGII</sequence>
<dbReference type="Proteomes" id="UP000284375">
    <property type="component" value="Unassembled WGS sequence"/>
</dbReference>
<evidence type="ECO:0000313" key="3">
    <source>
        <dbReference type="Proteomes" id="UP000284375"/>
    </source>
</evidence>
<protein>
    <submittedName>
        <fullName evidence="2">Uncharacterized protein</fullName>
    </submittedName>
</protein>
<reference evidence="2 3" key="1">
    <citation type="submission" date="2015-09" db="EMBL/GenBank/DDBJ databases">
        <title>Host preference determinants of Valsa canker pathogens revealed by comparative genomics.</title>
        <authorList>
            <person name="Yin Z."/>
            <person name="Huang L."/>
        </authorList>
    </citation>
    <scope>NUCLEOTIDE SEQUENCE [LARGE SCALE GENOMIC DNA]</scope>
    <source>
        <strain evidence="2 3">YSFL</strain>
    </source>
</reference>
<name>A0A423V898_CYTCH</name>
<keyword evidence="3" id="KW-1185">Reference proteome</keyword>
<dbReference type="AlphaFoldDB" id="A0A423V898"/>
<proteinExistence type="predicted"/>
<dbReference type="EMBL" id="LJZO01000096">
    <property type="protein sequence ID" value="ROV87054.1"/>
    <property type="molecule type" value="Genomic_DNA"/>
</dbReference>
<feature type="compositionally biased region" description="Basic and acidic residues" evidence="1">
    <location>
        <begin position="50"/>
        <end position="63"/>
    </location>
</feature>